<protein>
    <submittedName>
        <fullName evidence="2">Uncharacterized protein</fullName>
    </submittedName>
</protein>
<organism evidence="2 3">
    <name type="scientific">Ramazzottius varieornatus</name>
    <name type="common">Water bear</name>
    <name type="synonym">Tardigrade</name>
    <dbReference type="NCBI Taxonomy" id="947166"/>
    <lineage>
        <taxon>Eukaryota</taxon>
        <taxon>Metazoa</taxon>
        <taxon>Ecdysozoa</taxon>
        <taxon>Tardigrada</taxon>
        <taxon>Eutardigrada</taxon>
        <taxon>Parachela</taxon>
        <taxon>Hypsibioidea</taxon>
        <taxon>Ramazzottiidae</taxon>
        <taxon>Ramazzottius</taxon>
    </lineage>
</organism>
<feature type="region of interest" description="Disordered" evidence="1">
    <location>
        <begin position="1"/>
        <end position="75"/>
    </location>
</feature>
<proteinExistence type="predicted"/>
<accession>A0A1D1VNR2</accession>
<evidence type="ECO:0000313" key="2">
    <source>
        <dbReference type="EMBL" id="GAV01803.1"/>
    </source>
</evidence>
<reference evidence="2 3" key="1">
    <citation type="journal article" date="2016" name="Nat. Commun.">
        <title>Extremotolerant tardigrade genome and improved radiotolerance of human cultured cells by tardigrade-unique protein.</title>
        <authorList>
            <person name="Hashimoto T."/>
            <person name="Horikawa D.D."/>
            <person name="Saito Y."/>
            <person name="Kuwahara H."/>
            <person name="Kozuka-Hata H."/>
            <person name="Shin-I T."/>
            <person name="Minakuchi Y."/>
            <person name="Ohishi K."/>
            <person name="Motoyama A."/>
            <person name="Aizu T."/>
            <person name="Enomoto A."/>
            <person name="Kondo K."/>
            <person name="Tanaka S."/>
            <person name="Hara Y."/>
            <person name="Koshikawa S."/>
            <person name="Sagara H."/>
            <person name="Miura T."/>
            <person name="Yokobori S."/>
            <person name="Miyagawa K."/>
            <person name="Suzuki Y."/>
            <person name="Kubo T."/>
            <person name="Oyama M."/>
            <person name="Kohara Y."/>
            <person name="Fujiyama A."/>
            <person name="Arakawa K."/>
            <person name="Katayama T."/>
            <person name="Toyoda A."/>
            <person name="Kunieda T."/>
        </authorList>
    </citation>
    <scope>NUCLEOTIDE SEQUENCE [LARGE SCALE GENOMIC DNA]</scope>
    <source>
        <strain evidence="2 3">YOKOZUNA-1</strain>
    </source>
</reference>
<dbReference type="AlphaFoldDB" id="A0A1D1VNR2"/>
<sequence>MTKGRGGKNVPPAARSASRLQAARASPSSSRTRSLSRNLPKPVVSQSSRSRSPPRPQTFLSPGPSPHTGATRQNGIRMVKAAGATAEKGGKALKSNKVSPKPLSVLEMDQAEKPQEGPTVFGTRKPTLVIFLHYFTSTGSSSCKLTCLQESQRNTRPNSMGP</sequence>
<keyword evidence="3" id="KW-1185">Reference proteome</keyword>
<comment type="caution">
    <text evidence="2">The sequence shown here is derived from an EMBL/GenBank/DDBJ whole genome shotgun (WGS) entry which is preliminary data.</text>
</comment>
<dbReference type="EMBL" id="BDGG01000007">
    <property type="protein sequence ID" value="GAV01803.1"/>
    <property type="molecule type" value="Genomic_DNA"/>
</dbReference>
<name>A0A1D1VNR2_RAMVA</name>
<evidence type="ECO:0000256" key="1">
    <source>
        <dbReference type="SAM" id="MobiDB-lite"/>
    </source>
</evidence>
<evidence type="ECO:0000313" key="3">
    <source>
        <dbReference type="Proteomes" id="UP000186922"/>
    </source>
</evidence>
<dbReference type="Proteomes" id="UP000186922">
    <property type="component" value="Unassembled WGS sequence"/>
</dbReference>
<gene>
    <name evidence="2" type="primary">RvY_12454-1</name>
    <name evidence="2" type="synonym">RvY_12454.1</name>
    <name evidence="2" type="ORF">RvY_12454</name>
</gene>
<feature type="compositionally biased region" description="Low complexity" evidence="1">
    <location>
        <begin position="11"/>
        <end position="51"/>
    </location>
</feature>